<proteinExistence type="predicted"/>
<gene>
    <name evidence="3" type="ORF">JZO76_05850</name>
</gene>
<dbReference type="Proteomes" id="UP000664256">
    <property type="component" value="Unassembled WGS sequence"/>
</dbReference>
<evidence type="ECO:0000313" key="4">
    <source>
        <dbReference type="Proteomes" id="UP000664256"/>
    </source>
</evidence>
<comment type="caution">
    <text evidence="3">The sequence shown here is derived from an EMBL/GenBank/DDBJ whole genome shotgun (WGS) entry which is preliminary data.</text>
</comment>
<protein>
    <submittedName>
        <fullName evidence="3">DUF2326 domain-containing protein</fullName>
    </submittedName>
</protein>
<dbReference type="InterPro" id="IPR027417">
    <property type="entry name" value="P-loop_NTPase"/>
</dbReference>
<dbReference type="Gene3D" id="3.40.50.300">
    <property type="entry name" value="P-loop containing nucleotide triphosphate hydrolases"/>
    <property type="match status" value="1"/>
</dbReference>
<feature type="coiled-coil region" evidence="1">
    <location>
        <begin position="220"/>
        <end position="301"/>
    </location>
</feature>
<evidence type="ECO:0000259" key="2">
    <source>
        <dbReference type="Pfam" id="PF10088"/>
    </source>
</evidence>
<keyword evidence="4" id="KW-1185">Reference proteome</keyword>
<keyword evidence="1" id="KW-0175">Coiled coil</keyword>
<evidence type="ECO:0000256" key="1">
    <source>
        <dbReference type="SAM" id="Coils"/>
    </source>
</evidence>
<reference evidence="3 4" key="1">
    <citation type="submission" date="2021-03" db="EMBL/GenBank/DDBJ databases">
        <title>Enterococcal diversity collection.</title>
        <authorList>
            <person name="Gilmore M.S."/>
            <person name="Schwartzman J."/>
            <person name="Van Tyne D."/>
            <person name="Martin M."/>
            <person name="Earl A.M."/>
            <person name="Manson A.L."/>
            <person name="Straub T."/>
            <person name="Salamzade R."/>
            <person name="Saavedra J."/>
            <person name="Lebreton F."/>
            <person name="Prichula J."/>
            <person name="Schaufler K."/>
            <person name="Gaca A."/>
            <person name="Sgardioli B."/>
            <person name="Wagenaar J."/>
            <person name="Strong T."/>
        </authorList>
    </citation>
    <scope>NUCLEOTIDE SEQUENCE [LARGE SCALE GENOMIC DNA]</scope>
    <source>
        <strain evidence="3 4">MJM12</strain>
    </source>
</reference>
<sequence>MYLKEMTISSNTGIIRRLEFHYGANLIVDVTSGIKDIETGNNVGKTTVLALIDYCLGGDADVIYKDPETRNEISYVKKFLIDKEVTISLTLKESLEDLDSKEVVINRNFLSRNKKIMSINGNNYAKGNGKEFIPVLSTLIFGERESEKPSFRQLIAHNIRYRDREIENTLKFLNHFTTLFEYESLFLFMLGLPVSDRSQLNKQIKLEREYKKRLEKSRSATEIRFQIEIIKETIDNLEARKSSLNINENYEQELDTLNQLKLRIATISSKISELELRKQLLKETEKELNQEFSNVDNSELKELYSTAKKDVSGIQTTFEKMVEYHNKMIVEKIRFITQDIPRIEEEVQVYSDRLRVLLMEEGKLARSISSSDTFKDLEDIIENLTKQYQHLGELTVALKQIDDSKAVISRLNNEIKLLDGDRFSEEFKENLTRKIIEFNKIFAAVSMELYGEQYGISYEIREDKKTKQKYYYFESFNTNTSSGKKQGEIICFDIAYILYARAENIAHLDFLLNDKKELMHGNQLTKVSNFAEKNRIQLVFSILKDKLPSDLNNEEHIILSLSDNDKLFRIEADEIE</sequence>
<name>A0ABS3H6H3_9ENTE</name>
<dbReference type="RefSeq" id="WP_206903231.1">
    <property type="nucleotide sequence ID" value="NZ_JAFLVT010000008.1"/>
</dbReference>
<organism evidence="3 4">
    <name type="scientific">Candidatus Enterococcus myersii</name>
    <dbReference type="NCBI Taxonomy" id="2815322"/>
    <lineage>
        <taxon>Bacteria</taxon>
        <taxon>Bacillati</taxon>
        <taxon>Bacillota</taxon>
        <taxon>Bacilli</taxon>
        <taxon>Lactobacillales</taxon>
        <taxon>Enterococcaceae</taxon>
        <taxon>Enterococcus</taxon>
    </lineage>
</organism>
<dbReference type="Pfam" id="PF10088">
    <property type="entry name" value="DUF2326"/>
    <property type="match status" value="1"/>
</dbReference>
<dbReference type="SUPFAM" id="SSF52540">
    <property type="entry name" value="P-loop containing nucleoside triphosphate hydrolases"/>
    <property type="match status" value="1"/>
</dbReference>
<feature type="domain" description="DUF2326" evidence="2">
    <location>
        <begin position="447"/>
        <end position="571"/>
    </location>
</feature>
<dbReference type="EMBL" id="JAFLVT010000008">
    <property type="protein sequence ID" value="MBO0449056.1"/>
    <property type="molecule type" value="Genomic_DNA"/>
</dbReference>
<evidence type="ECO:0000313" key="3">
    <source>
        <dbReference type="EMBL" id="MBO0449056.1"/>
    </source>
</evidence>
<accession>A0ABS3H6H3</accession>
<dbReference type="InterPro" id="IPR018760">
    <property type="entry name" value="DUF2326"/>
</dbReference>